<dbReference type="InterPro" id="IPR049563">
    <property type="entry name" value="TXTP-like"/>
</dbReference>
<proteinExistence type="inferred from homology"/>
<dbReference type="RefSeq" id="XP_008607921.1">
    <property type="nucleotide sequence ID" value="XM_008609699.1"/>
</dbReference>
<keyword evidence="5" id="KW-0677">Repeat</keyword>
<dbReference type="EMBL" id="JH767141">
    <property type="protein sequence ID" value="EQC38329.1"/>
    <property type="molecule type" value="Genomic_DNA"/>
</dbReference>
<dbReference type="PROSITE" id="PS50920">
    <property type="entry name" value="SOLCAR"/>
    <property type="match status" value="3"/>
</dbReference>
<dbReference type="GO" id="GO:0006843">
    <property type="term" value="P:mitochondrial citrate transmembrane transport"/>
    <property type="evidence" value="ECO:0007669"/>
    <property type="project" value="TreeGrafter"/>
</dbReference>
<gene>
    <name evidence="11" type="ORF">SDRG_04048</name>
</gene>
<feature type="repeat" description="Solcar" evidence="9">
    <location>
        <begin position="59"/>
        <end position="145"/>
    </location>
</feature>
<keyword evidence="3 10" id="KW-0813">Transport</keyword>
<dbReference type="GO" id="GO:0031966">
    <property type="term" value="C:mitochondrial membrane"/>
    <property type="evidence" value="ECO:0007669"/>
    <property type="project" value="UniProtKB-SubCell"/>
</dbReference>
<dbReference type="Pfam" id="PF00153">
    <property type="entry name" value="Mito_carr"/>
    <property type="match status" value="3"/>
</dbReference>
<name>T0QJW9_SAPDV</name>
<dbReference type="VEuPathDB" id="FungiDB:SDRG_04048"/>
<protein>
    <recommendedName>
        <fullName evidence="13">Tricarboxylate transporter</fullName>
    </recommendedName>
</protein>
<dbReference type="InterPro" id="IPR023395">
    <property type="entry name" value="MCP_dom_sf"/>
</dbReference>
<keyword evidence="12" id="KW-1185">Reference proteome</keyword>
<organism evidence="11 12">
    <name type="scientific">Saprolegnia diclina (strain VS20)</name>
    <dbReference type="NCBI Taxonomy" id="1156394"/>
    <lineage>
        <taxon>Eukaryota</taxon>
        <taxon>Sar</taxon>
        <taxon>Stramenopiles</taxon>
        <taxon>Oomycota</taxon>
        <taxon>Saprolegniomycetes</taxon>
        <taxon>Saprolegniales</taxon>
        <taxon>Saprolegniaceae</taxon>
        <taxon>Saprolegnia</taxon>
    </lineage>
</organism>
<dbReference type="InParanoid" id="T0QJW9"/>
<evidence type="ECO:0000256" key="10">
    <source>
        <dbReference type="RuleBase" id="RU000488"/>
    </source>
</evidence>
<dbReference type="AlphaFoldDB" id="T0QJW9"/>
<evidence type="ECO:0000313" key="11">
    <source>
        <dbReference type="EMBL" id="EQC38329.1"/>
    </source>
</evidence>
<evidence type="ECO:0000256" key="9">
    <source>
        <dbReference type="PROSITE-ProRule" id="PRU00282"/>
    </source>
</evidence>
<evidence type="ECO:0000256" key="3">
    <source>
        <dbReference type="ARBA" id="ARBA00022448"/>
    </source>
</evidence>
<accession>T0QJW9</accession>
<reference evidence="11 12" key="1">
    <citation type="submission" date="2012-04" db="EMBL/GenBank/DDBJ databases">
        <title>The Genome Sequence of Saprolegnia declina VS20.</title>
        <authorList>
            <consortium name="The Broad Institute Genome Sequencing Platform"/>
            <person name="Russ C."/>
            <person name="Nusbaum C."/>
            <person name="Tyler B."/>
            <person name="van West P."/>
            <person name="Dieguez-Uribeondo J."/>
            <person name="de Bruijn I."/>
            <person name="Tripathy S."/>
            <person name="Jiang R."/>
            <person name="Young S.K."/>
            <person name="Zeng Q."/>
            <person name="Gargeya S."/>
            <person name="Fitzgerald M."/>
            <person name="Haas B."/>
            <person name="Abouelleil A."/>
            <person name="Alvarado L."/>
            <person name="Arachchi H.M."/>
            <person name="Berlin A."/>
            <person name="Chapman S.B."/>
            <person name="Goldberg J."/>
            <person name="Griggs A."/>
            <person name="Gujja S."/>
            <person name="Hansen M."/>
            <person name="Howarth C."/>
            <person name="Imamovic A."/>
            <person name="Larimer J."/>
            <person name="McCowen C."/>
            <person name="Montmayeur A."/>
            <person name="Murphy C."/>
            <person name="Neiman D."/>
            <person name="Pearson M."/>
            <person name="Priest M."/>
            <person name="Roberts A."/>
            <person name="Saif S."/>
            <person name="Shea T."/>
            <person name="Sisk P."/>
            <person name="Sykes S."/>
            <person name="Wortman J."/>
            <person name="Nusbaum C."/>
            <person name="Birren B."/>
        </authorList>
    </citation>
    <scope>NUCLEOTIDE SEQUENCE [LARGE SCALE GENOMIC DNA]</scope>
    <source>
        <strain evidence="11 12">VS20</strain>
    </source>
</reference>
<evidence type="ECO:0000256" key="1">
    <source>
        <dbReference type="ARBA" id="ARBA00004225"/>
    </source>
</evidence>
<evidence type="ECO:0000256" key="5">
    <source>
        <dbReference type="ARBA" id="ARBA00022737"/>
    </source>
</evidence>
<keyword evidence="7" id="KW-0496">Mitochondrion</keyword>
<sequence>MTAFDYIPRKAIGPFERTRKILWCEVRRMRNGMYALKTTLEVGHSSISIHMTTTTTKSTNPMVAVVAGAIAGGIETTATWPMEMIKTNLQLGTMKLHYTNMLGGFRYHVATDGVGSLYRGLLPVVVGSLPKSGIRFGAYDYLKRQFADVNGTTSALGNLAAGMLAGAIEATVATTPIETLKTKLIDANAGMLHGVRRILAEEGARGLYQGLTATILKQASNQGLRFMWFSEYKVRVPGLLERHGVVYSELSEAKLAAVSMVGGMSAGIFSTFGNNPFDVLKTKMQGLHGTQYASTWDCAKHIARTEGLKGFYAGTIPRLGRVIPGQGIIFMSYDSISRLVSTYLETHEPTLHVHRVIADAKA</sequence>
<keyword evidence="4 9" id="KW-0812">Transmembrane</keyword>
<evidence type="ECO:0000256" key="2">
    <source>
        <dbReference type="ARBA" id="ARBA00006375"/>
    </source>
</evidence>
<dbReference type="SUPFAM" id="SSF103506">
    <property type="entry name" value="Mitochondrial carrier"/>
    <property type="match status" value="1"/>
</dbReference>
<dbReference type="InterPro" id="IPR002067">
    <property type="entry name" value="MCP"/>
</dbReference>
<dbReference type="PANTHER" id="PTHR45788">
    <property type="entry name" value="SUCCINATE/FUMARATE MITOCHONDRIAL TRANSPORTER-RELATED"/>
    <property type="match status" value="1"/>
</dbReference>
<feature type="repeat" description="Solcar" evidence="9">
    <location>
        <begin position="254"/>
        <end position="339"/>
    </location>
</feature>
<evidence type="ECO:0000256" key="4">
    <source>
        <dbReference type="ARBA" id="ARBA00022692"/>
    </source>
</evidence>
<evidence type="ECO:0000256" key="8">
    <source>
        <dbReference type="ARBA" id="ARBA00023136"/>
    </source>
</evidence>
<evidence type="ECO:0000256" key="7">
    <source>
        <dbReference type="ARBA" id="ARBA00023128"/>
    </source>
</evidence>
<dbReference type="InterPro" id="IPR018108">
    <property type="entry name" value="MCP_transmembrane"/>
</dbReference>
<evidence type="ECO:0008006" key="13">
    <source>
        <dbReference type="Google" id="ProtNLM"/>
    </source>
</evidence>
<comment type="subcellular location">
    <subcellularLocation>
        <location evidence="1">Mitochondrion membrane</location>
        <topology evidence="1">Multi-pass membrane protein</topology>
    </subcellularLocation>
</comment>
<dbReference type="GO" id="GO:0071913">
    <property type="term" value="F:citrate secondary active transmembrane transporter activity"/>
    <property type="evidence" value="ECO:0007669"/>
    <property type="project" value="TreeGrafter"/>
</dbReference>
<dbReference type="GeneID" id="19944775"/>
<dbReference type="OrthoDB" id="44467at2759"/>
<dbReference type="Gene3D" id="1.50.40.10">
    <property type="entry name" value="Mitochondrial carrier domain"/>
    <property type="match status" value="1"/>
</dbReference>
<dbReference type="STRING" id="1156394.T0QJW9"/>
<evidence type="ECO:0000256" key="6">
    <source>
        <dbReference type="ARBA" id="ARBA00022989"/>
    </source>
</evidence>
<dbReference type="OMA" id="AWYAGCT"/>
<keyword evidence="6" id="KW-1133">Transmembrane helix</keyword>
<dbReference type="PANTHER" id="PTHR45788:SF4">
    <property type="entry name" value="TRICARBOXYLATE TRANSPORT PROTEIN, MITOCHONDRIAL"/>
    <property type="match status" value="1"/>
</dbReference>
<dbReference type="eggNOG" id="KOG0756">
    <property type="taxonomic scope" value="Eukaryota"/>
</dbReference>
<keyword evidence="8 9" id="KW-0472">Membrane</keyword>
<comment type="similarity">
    <text evidence="2 10">Belongs to the mitochondrial carrier (TC 2.A.29) family.</text>
</comment>
<dbReference type="Proteomes" id="UP000030762">
    <property type="component" value="Unassembled WGS sequence"/>
</dbReference>
<evidence type="ECO:0000313" key="12">
    <source>
        <dbReference type="Proteomes" id="UP000030762"/>
    </source>
</evidence>
<feature type="repeat" description="Solcar" evidence="9">
    <location>
        <begin position="153"/>
        <end position="235"/>
    </location>
</feature>
<dbReference type="PRINTS" id="PR00926">
    <property type="entry name" value="MITOCARRIER"/>
</dbReference>